<dbReference type="KEGG" id="sde:Sde_1424"/>
<dbReference type="GeneID" id="98613100"/>
<dbReference type="Pfam" id="PF03435">
    <property type="entry name" value="Sacchrp_dh_NADP"/>
    <property type="match status" value="1"/>
</dbReference>
<evidence type="ECO:0000313" key="2">
    <source>
        <dbReference type="EMBL" id="ABD80686.1"/>
    </source>
</evidence>
<proteinExistence type="predicted"/>
<dbReference type="EMBL" id="CP000282">
    <property type="protein sequence ID" value="ABD80686.1"/>
    <property type="molecule type" value="Genomic_DNA"/>
</dbReference>
<dbReference type="Gene3D" id="3.40.50.720">
    <property type="entry name" value="NAD(P)-binding Rossmann-like Domain"/>
    <property type="match status" value="1"/>
</dbReference>
<protein>
    <submittedName>
        <fullName evidence="2">Saccharopine dehydrogenase</fullName>
    </submittedName>
</protein>
<dbReference type="InterPro" id="IPR036291">
    <property type="entry name" value="NAD(P)-bd_dom_sf"/>
</dbReference>
<dbReference type="STRING" id="203122.Sde_1424"/>
<dbReference type="RefSeq" id="WP_011467906.1">
    <property type="nucleotide sequence ID" value="NC_007912.1"/>
</dbReference>
<reference evidence="2 3" key="1">
    <citation type="journal article" date="2008" name="PLoS Genet.">
        <title>Complete genome sequence of the complex carbohydrate-degrading marine bacterium, Saccharophagus degradans strain 2-40 T.</title>
        <authorList>
            <person name="Weiner R.M."/>
            <person name="Taylor L.E.II."/>
            <person name="Henrissat B."/>
            <person name="Hauser L."/>
            <person name="Land M."/>
            <person name="Coutinho P.M."/>
            <person name="Rancurel C."/>
            <person name="Saunders E.H."/>
            <person name="Longmire A.G."/>
            <person name="Zhang H."/>
            <person name="Bayer E.A."/>
            <person name="Gilbert H.J."/>
            <person name="Larimer F."/>
            <person name="Zhulin I.B."/>
            <person name="Ekborg N.A."/>
            <person name="Lamed R."/>
            <person name="Richardson P.M."/>
            <person name="Borovok I."/>
            <person name="Hutcheson S."/>
        </authorList>
    </citation>
    <scope>NUCLEOTIDE SEQUENCE [LARGE SCALE GENOMIC DNA]</scope>
    <source>
        <strain evidence="3">2-40 / ATCC 43961 / DSM 17024</strain>
    </source>
</reference>
<keyword evidence="3" id="KW-1185">Reference proteome</keyword>
<dbReference type="SUPFAM" id="SSF51735">
    <property type="entry name" value="NAD(P)-binding Rossmann-fold domains"/>
    <property type="match status" value="1"/>
</dbReference>
<dbReference type="InterPro" id="IPR005097">
    <property type="entry name" value="Sacchrp_dh_NADP-bd"/>
</dbReference>
<dbReference type="AlphaFoldDB" id="Q21KU3"/>
<evidence type="ECO:0000259" key="1">
    <source>
        <dbReference type="Pfam" id="PF03435"/>
    </source>
</evidence>
<dbReference type="HOGENOM" id="CLU_063454_0_0_6"/>
<accession>Q21KU3</accession>
<organism evidence="2 3">
    <name type="scientific">Saccharophagus degradans (strain 2-40 / ATCC 43961 / DSM 17024)</name>
    <dbReference type="NCBI Taxonomy" id="203122"/>
    <lineage>
        <taxon>Bacteria</taxon>
        <taxon>Pseudomonadati</taxon>
        <taxon>Pseudomonadota</taxon>
        <taxon>Gammaproteobacteria</taxon>
        <taxon>Cellvibrionales</taxon>
        <taxon>Cellvibrionaceae</taxon>
        <taxon>Saccharophagus</taxon>
    </lineage>
</organism>
<dbReference type="PANTHER" id="PTHR43796">
    <property type="entry name" value="CARBOXYNORSPERMIDINE SYNTHASE"/>
    <property type="match status" value="1"/>
</dbReference>
<dbReference type="OrthoDB" id="528778at2"/>
<dbReference type="eggNOG" id="COG1748">
    <property type="taxonomic scope" value="Bacteria"/>
</dbReference>
<feature type="domain" description="Saccharopine dehydrogenase NADP binding" evidence="1">
    <location>
        <begin position="5"/>
        <end position="131"/>
    </location>
</feature>
<name>Q21KU3_SACD2</name>
<dbReference type="PANTHER" id="PTHR43796:SF2">
    <property type="entry name" value="CARBOXYNORSPERMIDINE SYNTHASE"/>
    <property type="match status" value="1"/>
</dbReference>
<evidence type="ECO:0000313" key="3">
    <source>
        <dbReference type="Proteomes" id="UP000001947"/>
    </source>
</evidence>
<gene>
    <name evidence="2" type="ordered locus">Sde_1424</name>
</gene>
<dbReference type="Proteomes" id="UP000001947">
    <property type="component" value="Chromosome"/>
</dbReference>
<sequence>MNNTVLIIGGYGNFGRFISTELAKTSGIKLVIAGRNVSKAQALIQQLKTSPKTCAQIEACELNIYHNLAERLATLKPTVVIHTSGPFQNQTYHVAEACIQVGAHYIDLADARQFVADIADLDKAAKAKNVLVCAGASSVPALTSAIIDNYLPMFDQLESVDYAIATAQLTNQGLATTAAVLSYAGKPFSQLKAGKPHTVFGWLDTRRREFWQLGARLLGNCDIPDLALFPQRYPSIKNIRFQASLEVKLLHRCLAIFSGAVKLKLLPNIQSWAKTLLGISRLFDFLGHDNSGFYMALSGTCNAQPKTVLFEISAKHGDGLYIPCIPSILLTQKLLSGATTDRGAKACMGLITLNEYLHALEPLKIGWRETL</sequence>